<name>A0A518CPZ1_9PLAN</name>
<dbReference type="GO" id="GO:0043856">
    <property type="term" value="F:anti-sigma factor antagonist activity"/>
    <property type="evidence" value="ECO:0007669"/>
    <property type="project" value="TreeGrafter"/>
</dbReference>
<dbReference type="CDD" id="cd07043">
    <property type="entry name" value="STAS_anti-anti-sigma_factors"/>
    <property type="match status" value="1"/>
</dbReference>
<dbReference type="EMBL" id="CP036281">
    <property type="protein sequence ID" value="QDU81293.1"/>
    <property type="molecule type" value="Genomic_DNA"/>
</dbReference>
<evidence type="ECO:0000313" key="2">
    <source>
        <dbReference type="EMBL" id="QDU81293.1"/>
    </source>
</evidence>
<evidence type="ECO:0000313" key="3">
    <source>
        <dbReference type="Proteomes" id="UP000317178"/>
    </source>
</evidence>
<dbReference type="KEGG" id="plon:Pla110_30340"/>
<sequence>MNDPQATAFNVSHQDDITILSVKERFRSLDELHIYEMSTQLIDLARNMEPPLLVIDLSGVTYFGSSFLEILFRVWHQLRKREGELVLCSLQEHCEEVIRISNLDQLWKQFPDLLDAVEYLQSQYTE</sequence>
<dbReference type="Pfam" id="PF01740">
    <property type="entry name" value="STAS"/>
    <property type="match status" value="1"/>
</dbReference>
<keyword evidence="3" id="KW-1185">Reference proteome</keyword>
<proteinExistence type="predicted"/>
<dbReference type="PANTHER" id="PTHR33495">
    <property type="entry name" value="ANTI-SIGMA FACTOR ANTAGONIST TM_1081-RELATED-RELATED"/>
    <property type="match status" value="1"/>
</dbReference>
<dbReference type="InterPro" id="IPR002645">
    <property type="entry name" value="STAS_dom"/>
</dbReference>
<organism evidence="2 3">
    <name type="scientific">Polystyrenella longa</name>
    <dbReference type="NCBI Taxonomy" id="2528007"/>
    <lineage>
        <taxon>Bacteria</taxon>
        <taxon>Pseudomonadati</taxon>
        <taxon>Planctomycetota</taxon>
        <taxon>Planctomycetia</taxon>
        <taxon>Planctomycetales</taxon>
        <taxon>Planctomycetaceae</taxon>
        <taxon>Polystyrenella</taxon>
    </lineage>
</organism>
<dbReference type="SUPFAM" id="SSF52091">
    <property type="entry name" value="SpoIIaa-like"/>
    <property type="match status" value="1"/>
</dbReference>
<dbReference type="Gene3D" id="3.30.750.24">
    <property type="entry name" value="STAS domain"/>
    <property type="match status" value="1"/>
</dbReference>
<accession>A0A518CPZ1</accession>
<dbReference type="InterPro" id="IPR036513">
    <property type="entry name" value="STAS_dom_sf"/>
</dbReference>
<dbReference type="AlphaFoldDB" id="A0A518CPZ1"/>
<dbReference type="Proteomes" id="UP000317178">
    <property type="component" value="Chromosome"/>
</dbReference>
<gene>
    <name evidence="2" type="primary">btrV_2</name>
    <name evidence="2" type="ORF">Pla110_30340</name>
</gene>
<feature type="domain" description="STAS" evidence="1">
    <location>
        <begin position="7"/>
        <end position="120"/>
    </location>
</feature>
<protein>
    <submittedName>
        <fullName evidence="2">Anti-sigma factor antagonist BtrV</fullName>
    </submittedName>
</protein>
<reference evidence="2 3" key="1">
    <citation type="submission" date="2019-02" db="EMBL/GenBank/DDBJ databases">
        <title>Deep-cultivation of Planctomycetes and their phenomic and genomic characterization uncovers novel biology.</title>
        <authorList>
            <person name="Wiegand S."/>
            <person name="Jogler M."/>
            <person name="Boedeker C."/>
            <person name="Pinto D."/>
            <person name="Vollmers J."/>
            <person name="Rivas-Marin E."/>
            <person name="Kohn T."/>
            <person name="Peeters S.H."/>
            <person name="Heuer A."/>
            <person name="Rast P."/>
            <person name="Oberbeckmann S."/>
            <person name="Bunk B."/>
            <person name="Jeske O."/>
            <person name="Meyerdierks A."/>
            <person name="Storesund J.E."/>
            <person name="Kallscheuer N."/>
            <person name="Luecker S."/>
            <person name="Lage O.M."/>
            <person name="Pohl T."/>
            <person name="Merkel B.J."/>
            <person name="Hornburger P."/>
            <person name="Mueller R.-W."/>
            <person name="Bruemmer F."/>
            <person name="Labrenz M."/>
            <person name="Spormann A.M."/>
            <person name="Op den Camp H."/>
            <person name="Overmann J."/>
            <person name="Amann R."/>
            <person name="Jetten M.S.M."/>
            <person name="Mascher T."/>
            <person name="Medema M.H."/>
            <person name="Devos D.P."/>
            <person name="Kaster A.-K."/>
            <person name="Ovreas L."/>
            <person name="Rohde M."/>
            <person name="Galperin M.Y."/>
            <person name="Jogler C."/>
        </authorList>
    </citation>
    <scope>NUCLEOTIDE SEQUENCE [LARGE SCALE GENOMIC DNA]</scope>
    <source>
        <strain evidence="2 3">Pla110</strain>
    </source>
</reference>
<dbReference type="RefSeq" id="WP_197440218.1">
    <property type="nucleotide sequence ID" value="NZ_CP036281.1"/>
</dbReference>
<evidence type="ECO:0000259" key="1">
    <source>
        <dbReference type="PROSITE" id="PS50801"/>
    </source>
</evidence>
<dbReference type="PROSITE" id="PS50801">
    <property type="entry name" value="STAS"/>
    <property type="match status" value="1"/>
</dbReference>